<keyword evidence="4" id="KW-1185">Reference proteome</keyword>
<evidence type="ECO:0000313" key="3">
    <source>
        <dbReference type="EMBL" id="AIZ94714.1"/>
    </source>
</evidence>
<reference evidence="4" key="1">
    <citation type="submission" date="2014-10" db="EMBL/GenBank/DDBJ databases">
        <title>Characterization of Lactobacillus fermentum phage vB_S_LfeInf.</title>
        <authorList>
            <person name="Liu M."/>
            <person name="Gill J.J."/>
            <person name="Berry J."/>
            <person name="Young R.III."/>
            <person name="Summer E.J."/>
        </authorList>
    </citation>
    <scope>NUCLEOTIDE SEQUENCE [LARGE SCALE GENOMIC DNA]</scope>
</reference>
<name>A0A0A7NP39_9CAUD</name>
<dbReference type="Pfam" id="PF20881">
    <property type="entry name" value="G1_gp67_C"/>
    <property type="match status" value="1"/>
</dbReference>
<evidence type="ECO:0000313" key="4">
    <source>
        <dbReference type="Proteomes" id="UP000030922"/>
    </source>
</evidence>
<dbReference type="Proteomes" id="UP000030922">
    <property type="component" value="Segment"/>
</dbReference>
<dbReference type="EMBL" id="KP054477">
    <property type="protein sequence ID" value="AIZ94714.1"/>
    <property type="molecule type" value="Genomic_DNA"/>
</dbReference>
<proteinExistence type="predicted"/>
<dbReference type="InterPro" id="IPR049103">
    <property type="entry name" value="Gp67_C"/>
</dbReference>
<dbReference type="KEGG" id="vg:26793876"/>
<reference evidence="3 4" key="2">
    <citation type="journal article" date="2015" name="Biotechnol. Biofuels">
        <title>Bacteriophage application restores ethanol fermentation characteristics disrupted by Lactobacillus fermentum.</title>
        <authorList>
            <person name="Liu M."/>
            <person name="Bischoff K.M."/>
            <person name="Gill J.J."/>
            <person name="Mire-Criscione M.D."/>
            <person name="Berry J.D."/>
            <person name="Young R."/>
            <person name="Summer E.J."/>
        </authorList>
    </citation>
    <scope>NUCLEOTIDE SEQUENCE [LARGE SCALE GENOMIC DNA]</scope>
</reference>
<gene>
    <name evidence="3" type="ORF">LfeInf_088</name>
</gene>
<organism evidence="3 4">
    <name type="scientific">Lactobacillus phage LfeInf</name>
    <dbReference type="NCBI Taxonomy" id="1567484"/>
    <lineage>
        <taxon>Viruses</taxon>
        <taxon>Duplodnaviria</taxon>
        <taxon>Heunggongvirae</taxon>
        <taxon>Uroviricota</taxon>
        <taxon>Caudoviricetes</taxon>
        <taxon>Herelleviridae</taxon>
        <taxon>Hopescreekvirus</taxon>
        <taxon>Hopescreekvirus LfeInf</taxon>
    </lineage>
</organism>
<dbReference type="InterPro" id="IPR049102">
    <property type="entry name" value="Gp67_N"/>
</dbReference>
<feature type="domain" description="Gp67 N-terminal" evidence="1">
    <location>
        <begin position="21"/>
        <end position="73"/>
    </location>
</feature>
<protein>
    <submittedName>
        <fullName evidence="3">Uncharacterized protein</fullName>
    </submittedName>
</protein>
<dbReference type="Pfam" id="PF20880">
    <property type="entry name" value="G1_gp67_N"/>
    <property type="match status" value="1"/>
</dbReference>
<sequence length="204" mass="23903">MGILTTTNSLRTRAIIDQGTVKLLVSCASKDRQDTVVLPISVGNYWYPLSPYLDFRYSNTYKHIILFLDAHTSQEFKGLFYLKDKGRYPFLEELYDYKNNVPGIYDSVLTLNLGLTTKFKSMGLATWDEYYNQKMVKDNFTLLSNTLNELENTIFERQDNLAPQTKNLLKFATKEEQRSLMDLGMAYRMNSYMQKIVKVRDRYE</sequence>
<dbReference type="GeneID" id="26793876"/>
<accession>A0A0A7NP39</accession>
<evidence type="ECO:0000259" key="1">
    <source>
        <dbReference type="Pfam" id="PF20880"/>
    </source>
</evidence>
<dbReference type="RefSeq" id="YP_009222326.1">
    <property type="nucleotide sequence ID" value="NC_029058.1"/>
</dbReference>
<evidence type="ECO:0000259" key="2">
    <source>
        <dbReference type="Pfam" id="PF20881"/>
    </source>
</evidence>
<feature type="domain" description="Gp67 C-terminal" evidence="2">
    <location>
        <begin position="112"/>
        <end position="198"/>
    </location>
</feature>